<proteinExistence type="predicted"/>
<accession>A0A084JNK2</accession>
<dbReference type="PROSITE" id="PS50075">
    <property type="entry name" value="CARRIER"/>
    <property type="match status" value="1"/>
</dbReference>
<dbReference type="EMBL" id="JPME01000010">
    <property type="protein sequence ID" value="KEZ90536.1"/>
    <property type="molecule type" value="Genomic_DNA"/>
</dbReference>
<evidence type="ECO:0000259" key="1">
    <source>
        <dbReference type="PROSITE" id="PS50075"/>
    </source>
</evidence>
<sequence length="75" mass="8539">MEQLLEILNDINPSLDYETETKLIDGGLLDSFSILSLIPELEDAFGIEITPIDMVPANFNSTQAMWDMIHRLKEE</sequence>
<dbReference type="Proteomes" id="UP000028525">
    <property type="component" value="Unassembled WGS sequence"/>
</dbReference>
<dbReference type="OrthoDB" id="9812291at2"/>
<protein>
    <submittedName>
        <fullName evidence="2">Acyl carrier protein</fullName>
    </submittedName>
</protein>
<dbReference type="InterPro" id="IPR036736">
    <property type="entry name" value="ACP-like_sf"/>
</dbReference>
<reference evidence="2 3" key="1">
    <citation type="submission" date="2014-07" db="EMBL/GenBank/DDBJ databases">
        <title>Draft genome of Clostridium celerecrescens 152B isolated from sediments associated with methane hydrate from Krishna Godavari basin.</title>
        <authorList>
            <person name="Honkalas V.S."/>
            <person name="Dabir A.P."/>
            <person name="Arora P."/>
            <person name="Dhakephalkar P.K."/>
        </authorList>
    </citation>
    <scope>NUCLEOTIDE SEQUENCE [LARGE SCALE GENOMIC DNA]</scope>
    <source>
        <strain evidence="2 3">152B</strain>
    </source>
</reference>
<evidence type="ECO:0000313" key="3">
    <source>
        <dbReference type="Proteomes" id="UP000028525"/>
    </source>
</evidence>
<gene>
    <name evidence="2" type="ORF">IO98_07075</name>
</gene>
<keyword evidence="3" id="KW-1185">Reference proteome</keyword>
<dbReference type="AlphaFoldDB" id="A0A084JNK2"/>
<dbReference type="STRING" id="29354.IO98_07075"/>
<name>A0A084JNK2_9FIRM</name>
<evidence type="ECO:0000313" key="2">
    <source>
        <dbReference type="EMBL" id="KEZ90536.1"/>
    </source>
</evidence>
<organism evidence="2 3">
    <name type="scientific">Lacrimispora celerecrescens</name>
    <dbReference type="NCBI Taxonomy" id="29354"/>
    <lineage>
        <taxon>Bacteria</taxon>
        <taxon>Bacillati</taxon>
        <taxon>Bacillota</taxon>
        <taxon>Clostridia</taxon>
        <taxon>Lachnospirales</taxon>
        <taxon>Lachnospiraceae</taxon>
        <taxon>Lacrimispora</taxon>
    </lineage>
</organism>
<dbReference type="Gene3D" id="1.10.1200.10">
    <property type="entry name" value="ACP-like"/>
    <property type="match status" value="1"/>
</dbReference>
<dbReference type="RefSeq" id="WP_038279572.1">
    <property type="nucleotide sequence ID" value="NZ_JPME01000010.1"/>
</dbReference>
<dbReference type="SUPFAM" id="SSF47336">
    <property type="entry name" value="ACP-like"/>
    <property type="match status" value="1"/>
</dbReference>
<dbReference type="InterPro" id="IPR009081">
    <property type="entry name" value="PP-bd_ACP"/>
</dbReference>
<feature type="domain" description="Carrier" evidence="1">
    <location>
        <begin position="1"/>
        <end position="73"/>
    </location>
</feature>
<comment type="caution">
    <text evidence="2">The sequence shown here is derived from an EMBL/GenBank/DDBJ whole genome shotgun (WGS) entry which is preliminary data.</text>
</comment>